<dbReference type="SMR" id="Q93309"/>
<evidence type="ECO:0000313" key="3">
    <source>
        <dbReference type="Proteomes" id="UP000001940"/>
    </source>
</evidence>
<dbReference type="InterPro" id="IPR039116">
    <property type="entry name" value="CCDC93"/>
</dbReference>
<dbReference type="HOGENOM" id="CLU_486837_0_0_1"/>
<dbReference type="InterPro" id="IPR048747">
    <property type="entry name" value="CCDC93_N"/>
</dbReference>
<evidence type="ECO:0007829" key="5">
    <source>
        <dbReference type="PeptideAtlas" id="Q93309"/>
    </source>
</evidence>
<sequence length="560" mass="65516">MQTQNIVKQSLRDCPPTPHDNLVERLVLAGCNLNRVTTHSLQNQIMRGTISALKGFQTNPKAEALKYRNVPSDNAKERMDQCKKVVEILVDVNCPFKVEPHHLIRTDYAMLTPMIIWVLRQTLLYECEHNQHKKFYANFFSKKFASEEKAVADFLRRFREESTDIIKSTWFYQEFKEEILGKKLSGRQILGKYLVTKKLLELDISESDFESEDDDGTLVGSIKKDRLPTAEQLFAEDNSVIKTYHEGLSSTIQSMFIDEELDSLDKRITREARAFYRTRKEHLYIEDQLFTVYSRSEDFDQSLVDCTMQELETTSARVQIFTRMISDDYNRTMGIRDALSPKKNSHGKETNDPIRQKIYEDHGKTLNSFGKILRLSEGMTVRISRAMANTFGTRERNARIDNMEDSPDLCSDYVEFNDDKIVDDIIALSNRISKVVQVIMSIPLPDEYRKEAMSYQHLFMSYVEDVLTKLTDWYWKADLMQYHRIEERKRLEKRRSDMRIKQRQEIKNAQLTRIIFDVNQTIQDVTHELTTQNIVATQLRLDFCEAFARSTTLSALQRAN</sequence>
<keyword evidence="3" id="KW-1185">Reference proteome</keyword>
<dbReference type="GeneID" id="181508"/>
<keyword evidence="5" id="KW-1267">Proteomics identification</keyword>
<name>Q93309_CAEEL</name>
<gene>
    <name evidence="2 4" type="ORF">C31E10.5</name>
    <name evidence="2" type="ORF">CELE_C31E10.5</name>
</gene>
<dbReference type="AlphaFoldDB" id="Q93309"/>
<proteinExistence type="evidence at protein level"/>
<dbReference type="FunCoup" id="Q93309">
    <property type="interactions" value="26"/>
</dbReference>
<organism evidence="2 3">
    <name type="scientific">Caenorhabditis elegans</name>
    <dbReference type="NCBI Taxonomy" id="6239"/>
    <lineage>
        <taxon>Eukaryota</taxon>
        <taxon>Metazoa</taxon>
        <taxon>Ecdysozoa</taxon>
        <taxon>Nematoda</taxon>
        <taxon>Chromadorea</taxon>
        <taxon>Rhabditida</taxon>
        <taxon>Rhabditina</taxon>
        <taxon>Rhabditomorpha</taxon>
        <taxon>Rhabditoidea</taxon>
        <taxon>Rhabditidae</taxon>
        <taxon>Peloderinae</taxon>
        <taxon>Caenorhabditis</taxon>
    </lineage>
</organism>
<reference evidence="2 3" key="1">
    <citation type="journal article" date="1998" name="Science">
        <title>Genome sequence of the nematode C. elegans: a platform for investigating biology.</title>
        <authorList>
            <consortium name="The C. elegans sequencing consortium"/>
            <person name="Sulson J.E."/>
            <person name="Waterston R."/>
        </authorList>
    </citation>
    <scope>NUCLEOTIDE SEQUENCE [LARGE SCALE GENOMIC DNA]</scope>
    <source>
        <strain evidence="2 3">Bristol N2</strain>
    </source>
</reference>
<dbReference type="Proteomes" id="UP000001940">
    <property type="component" value="Chromosome X"/>
</dbReference>
<dbReference type="RefSeq" id="NP_510333.2">
    <property type="nucleotide sequence ID" value="NM_077932.7"/>
</dbReference>
<dbReference type="STRING" id="6239.C31E10.5.1"/>
<dbReference type="KEGG" id="cel:CELE_C31E10.5"/>
<evidence type="ECO:0000313" key="4">
    <source>
        <dbReference type="WormBase" id="C31E10.5"/>
    </source>
</evidence>
<accession>Q93309</accession>
<dbReference type="AGR" id="WB:WBGene00007846"/>
<feature type="domain" description="CCDC93 N-terminal" evidence="1">
    <location>
        <begin position="20"/>
        <end position="121"/>
    </location>
</feature>
<dbReference type="InParanoid" id="Q93309"/>
<dbReference type="eggNOG" id="KOG2701">
    <property type="taxonomic scope" value="Eukaryota"/>
</dbReference>
<dbReference type="GO" id="GO:0006893">
    <property type="term" value="P:Golgi to plasma membrane transport"/>
    <property type="evidence" value="ECO:0000318"/>
    <property type="project" value="GO_Central"/>
</dbReference>
<evidence type="ECO:0000313" key="2">
    <source>
        <dbReference type="EMBL" id="CAB01726.2"/>
    </source>
</evidence>
<dbReference type="Bgee" id="WBGene00007846">
    <property type="expression patterns" value="Expressed in embryo and 4 other cell types or tissues"/>
</dbReference>
<dbReference type="CTD" id="181508"/>
<dbReference type="PANTHER" id="PTHR16441">
    <property type="entry name" value="FIDIPIDINE"/>
    <property type="match status" value="1"/>
</dbReference>
<dbReference type="PANTHER" id="PTHR16441:SF8">
    <property type="entry name" value="COILED-COIL DOMAIN-CONTAINING PROTEIN 93"/>
    <property type="match status" value="1"/>
</dbReference>
<dbReference type="Pfam" id="PF21673">
    <property type="entry name" value="CCDC93_N"/>
    <property type="match status" value="1"/>
</dbReference>
<dbReference type="PeptideAtlas" id="Q93309"/>
<evidence type="ECO:0000259" key="1">
    <source>
        <dbReference type="Pfam" id="PF21673"/>
    </source>
</evidence>
<dbReference type="WormBase" id="C31E10.5">
    <property type="protein sequence ID" value="CE40379"/>
    <property type="gene ID" value="WBGene00007846"/>
</dbReference>
<dbReference type="OrthoDB" id="16092at2759"/>
<dbReference type="PhylomeDB" id="Q93309"/>
<dbReference type="OMA" id="QTHEYEM"/>
<dbReference type="UCSC" id="C31E10.5">
    <property type="organism name" value="c. elegans"/>
</dbReference>
<protein>
    <submittedName>
        <fullName evidence="2">CCDC93 N-terminal domain-containing protein</fullName>
    </submittedName>
</protein>
<dbReference type="PaxDb" id="6239-C31E10.5"/>
<dbReference type="PIR" id="T19608">
    <property type="entry name" value="T19608"/>
</dbReference>
<dbReference type="EMBL" id="BX284606">
    <property type="protein sequence ID" value="CAB01726.2"/>
    <property type="molecule type" value="Genomic_DNA"/>
</dbReference>